<proteinExistence type="predicted"/>
<reference evidence="1" key="2">
    <citation type="submission" date="2025-09" db="UniProtKB">
        <authorList>
            <consortium name="EnsemblPlants"/>
        </authorList>
    </citation>
    <scope>IDENTIFICATION</scope>
</reference>
<dbReference type="EnsemblPlants" id="AVESA.00010b.r2.2DG0391820.1">
    <property type="protein sequence ID" value="AVESA.00010b.r2.2DG0391820.1.CDS.1"/>
    <property type="gene ID" value="AVESA.00010b.r2.2DG0391820"/>
</dbReference>
<keyword evidence="2" id="KW-1185">Reference proteome</keyword>
<evidence type="ECO:0000313" key="1">
    <source>
        <dbReference type="EnsemblPlants" id="AVESA.00010b.r2.2DG0391820.1.CDS.1"/>
    </source>
</evidence>
<evidence type="ECO:0000313" key="2">
    <source>
        <dbReference type="Proteomes" id="UP001732700"/>
    </source>
</evidence>
<accession>A0ACD5VAT7</accession>
<sequence length="121" mass="13955">MSGEMGFLFLSDTSIELWRKVTDRDGVVSWVWGKTIELDMFPPHSEKDCPSIVGYAKENNVVFVRTVVGAFMLHLQSVQVKRISETNSICRYHPFELVYTPGNSMPWHYGCIQNRVIFRPV</sequence>
<dbReference type="Proteomes" id="UP001732700">
    <property type="component" value="Chromosome 2D"/>
</dbReference>
<name>A0ACD5VAT7_AVESA</name>
<reference evidence="1" key="1">
    <citation type="submission" date="2021-05" db="EMBL/GenBank/DDBJ databases">
        <authorList>
            <person name="Scholz U."/>
            <person name="Mascher M."/>
            <person name="Fiebig A."/>
        </authorList>
    </citation>
    <scope>NUCLEOTIDE SEQUENCE [LARGE SCALE GENOMIC DNA]</scope>
</reference>
<protein>
    <submittedName>
        <fullName evidence="1">Uncharacterized protein</fullName>
    </submittedName>
</protein>
<organism evidence="1 2">
    <name type="scientific">Avena sativa</name>
    <name type="common">Oat</name>
    <dbReference type="NCBI Taxonomy" id="4498"/>
    <lineage>
        <taxon>Eukaryota</taxon>
        <taxon>Viridiplantae</taxon>
        <taxon>Streptophyta</taxon>
        <taxon>Embryophyta</taxon>
        <taxon>Tracheophyta</taxon>
        <taxon>Spermatophyta</taxon>
        <taxon>Magnoliopsida</taxon>
        <taxon>Liliopsida</taxon>
        <taxon>Poales</taxon>
        <taxon>Poaceae</taxon>
        <taxon>BOP clade</taxon>
        <taxon>Pooideae</taxon>
        <taxon>Poodae</taxon>
        <taxon>Poeae</taxon>
        <taxon>Poeae Chloroplast Group 1 (Aveneae type)</taxon>
        <taxon>Aveninae</taxon>
        <taxon>Avena</taxon>
    </lineage>
</organism>